<organism evidence="2 3">
    <name type="scientific">Acipenser oxyrinchus oxyrinchus</name>
    <dbReference type="NCBI Taxonomy" id="40147"/>
    <lineage>
        <taxon>Eukaryota</taxon>
        <taxon>Metazoa</taxon>
        <taxon>Chordata</taxon>
        <taxon>Craniata</taxon>
        <taxon>Vertebrata</taxon>
        <taxon>Euteleostomi</taxon>
        <taxon>Actinopterygii</taxon>
        <taxon>Chondrostei</taxon>
        <taxon>Acipenseriformes</taxon>
        <taxon>Acipenseridae</taxon>
        <taxon>Acipenser</taxon>
    </lineage>
</organism>
<evidence type="ECO:0000256" key="1">
    <source>
        <dbReference type="SAM" id="MobiDB-lite"/>
    </source>
</evidence>
<sequence>MVPHSFLLLGRKEHRDFTLSLREIAALLPITGTAHSRRISKKDTLVHVLRYLEYLQSHIDSLETLLPGCDSGPSEPRTPPLNRRSAQRESVCSRPRKRQPASRGSEGEGCDRRRRLYGVESRWDDANRAGLSDWPMFHNTDSSSPRPSSQDSEWSCRQTPGATVTPTGGVSVADLGTPAEDRPCSACGDLRGSEEGRPVRSQVFDSPHAGSGGLLLKDHMLWWYPSSGEDEPPLIPSSPPHPSTGSSPLRTLCFGEDLNLSPSLLTSPARDLAVSFLQEGQENLHVLFEDVWVSAMHSTESQEHSTDNTAERGEERGLHMDPSARPPRGGRGRHRPRPRRPLYKQSHLKKKCVNGFIMYCTLNRKSYLRSHPGIPSTVVTKSWRPVAQHEQAGAQRVLVREGGREGGREGTPRASRSAEGTGKREGRGRTQHEQAGAQRVLVRGRGEGGHNMSKQERRGYCVKARRFSRQQNRNLCSLWSEGEGEWEREDQGREREQERGRGGPGERKQEREEEGDQERGRGEAGERETRRQGEVKQERGRPAERGRRAASAL</sequence>
<proteinExistence type="predicted"/>
<evidence type="ECO:0000313" key="2">
    <source>
        <dbReference type="EMBL" id="KAK1150703.1"/>
    </source>
</evidence>
<evidence type="ECO:0000313" key="3">
    <source>
        <dbReference type="Proteomes" id="UP001230051"/>
    </source>
</evidence>
<feature type="region of interest" description="Disordered" evidence="1">
    <location>
        <begin position="229"/>
        <end position="250"/>
    </location>
</feature>
<feature type="compositionally biased region" description="Basic and acidic residues" evidence="1">
    <location>
        <begin position="444"/>
        <end position="457"/>
    </location>
</feature>
<feature type="compositionally biased region" description="Basic and acidic residues" evidence="1">
    <location>
        <begin position="300"/>
        <end position="319"/>
    </location>
</feature>
<feature type="compositionally biased region" description="Basic and acidic residues" evidence="1">
    <location>
        <begin position="421"/>
        <end position="432"/>
    </location>
</feature>
<dbReference type="EMBL" id="JAGXEW010000056">
    <property type="protein sequence ID" value="KAK1150703.1"/>
    <property type="molecule type" value="Genomic_DNA"/>
</dbReference>
<dbReference type="AlphaFoldDB" id="A0AAD8CJ93"/>
<feature type="region of interest" description="Disordered" evidence="1">
    <location>
        <begin position="68"/>
        <end position="110"/>
    </location>
</feature>
<gene>
    <name evidence="2" type="primary">BHMG1</name>
    <name evidence="2" type="ORF">AOXY_G33405</name>
</gene>
<name>A0AAD8CJ93_ACIOX</name>
<feature type="compositionally biased region" description="Basic and acidic residues" evidence="1">
    <location>
        <begin position="398"/>
        <end position="411"/>
    </location>
</feature>
<dbReference type="Proteomes" id="UP001230051">
    <property type="component" value="Unassembled WGS sequence"/>
</dbReference>
<feature type="region of interest" description="Disordered" evidence="1">
    <location>
        <begin position="389"/>
        <end position="457"/>
    </location>
</feature>
<protein>
    <submittedName>
        <fullName evidence="2">Basic helix-loop-helix and HMG box domain-containing protein 1-like</fullName>
    </submittedName>
</protein>
<feature type="compositionally biased region" description="Pro residues" evidence="1">
    <location>
        <begin position="233"/>
        <end position="242"/>
    </location>
</feature>
<feature type="region of interest" description="Disordered" evidence="1">
    <location>
        <begin position="482"/>
        <end position="553"/>
    </location>
</feature>
<dbReference type="PANTHER" id="PTHR47658">
    <property type="entry name" value="HIGH MOBILITY GROUP B PROTEIN 12-RELATED"/>
    <property type="match status" value="1"/>
</dbReference>
<keyword evidence="3" id="KW-1185">Reference proteome</keyword>
<reference evidence="2" key="1">
    <citation type="submission" date="2022-02" db="EMBL/GenBank/DDBJ databases">
        <title>Atlantic sturgeon de novo genome assembly.</title>
        <authorList>
            <person name="Stock M."/>
            <person name="Klopp C."/>
            <person name="Guiguen Y."/>
            <person name="Cabau C."/>
            <person name="Parinello H."/>
            <person name="Santidrian Yebra-Pimentel E."/>
            <person name="Kuhl H."/>
            <person name="Dirks R.P."/>
            <person name="Guessner J."/>
            <person name="Wuertz S."/>
            <person name="Du K."/>
            <person name="Schartl M."/>
        </authorList>
    </citation>
    <scope>NUCLEOTIDE SEQUENCE</scope>
    <source>
        <strain evidence="2">STURGEONOMICS-FGT-2020</strain>
        <tissue evidence="2">Whole blood</tissue>
    </source>
</reference>
<feature type="region of interest" description="Disordered" evidence="1">
    <location>
        <begin position="298"/>
        <end position="343"/>
    </location>
</feature>
<accession>A0AAD8CJ93</accession>
<feature type="compositionally biased region" description="Basic and acidic residues" evidence="1">
    <location>
        <begin position="489"/>
        <end position="547"/>
    </location>
</feature>
<feature type="compositionally biased region" description="Basic residues" evidence="1">
    <location>
        <begin position="328"/>
        <end position="343"/>
    </location>
</feature>
<dbReference type="PANTHER" id="PTHR47658:SF1">
    <property type="entry name" value="MEIOSIS INITIATOR PROTEIN"/>
    <property type="match status" value="1"/>
</dbReference>
<feature type="region of interest" description="Disordered" evidence="1">
    <location>
        <begin position="130"/>
        <end position="210"/>
    </location>
</feature>
<feature type="compositionally biased region" description="Low complexity" evidence="1">
    <location>
        <begin position="141"/>
        <end position="173"/>
    </location>
</feature>
<comment type="caution">
    <text evidence="2">The sequence shown here is derived from an EMBL/GenBank/DDBJ whole genome shotgun (WGS) entry which is preliminary data.</text>
</comment>